<gene>
    <name evidence="2" type="ORF">GCM10007875_00010</name>
</gene>
<protein>
    <submittedName>
        <fullName evidence="2">Uncharacterized protein</fullName>
    </submittedName>
</protein>
<feature type="transmembrane region" description="Helical" evidence="1">
    <location>
        <begin position="78"/>
        <end position="97"/>
    </location>
</feature>
<reference evidence="3" key="1">
    <citation type="journal article" date="2019" name="Int. J. Syst. Evol. Microbiol.">
        <title>The Global Catalogue of Microorganisms (GCM) 10K type strain sequencing project: providing services to taxonomists for standard genome sequencing and annotation.</title>
        <authorList>
            <consortium name="The Broad Institute Genomics Platform"/>
            <consortium name="The Broad Institute Genome Sequencing Center for Infectious Disease"/>
            <person name="Wu L."/>
            <person name="Ma J."/>
        </authorList>
    </citation>
    <scope>NUCLEOTIDE SEQUENCE [LARGE SCALE GENOMIC DNA]</scope>
    <source>
        <strain evidence="3">NBRC 105857</strain>
    </source>
</reference>
<accession>A0ABQ5YLE2</accession>
<evidence type="ECO:0000256" key="1">
    <source>
        <dbReference type="SAM" id="Phobius"/>
    </source>
</evidence>
<keyword evidence="3" id="KW-1185">Reference proteome</keyword>
<keyword evidence="1" id="KW-0472">Membrane</keyword>
<sequence length="106" mass="12256">MHLHKFIYSLNLWDSYCPMSIRKIGQVVCFFVLPCSLAFTWFINHYPEYFPTLPQELAIKLVEFYGAQNAEQVADLEVVIGFVTGLVIFGGLSLFLFRFKSSQHEV</sequence>
<evidence type="ECO:0000313" key="2">
    <source>
        <dbReference type="EMBL" id="GLR24914.1"/>
    </source>
</evidence>
<organism evidence="2 3">
    <name type="scientific">Limnobacter litoralis</name>
    <dbReference type="NCBI Taxonomy" id="481366"/>
    <lineage>
        <taxon>Bacteria</taxon>
        <taxon>Pseudomonadati</taxon>
        <taxon>Pseudomonadota</taxon>
        <taxon>Betaproteobacteria</taxon>
        <taxon>Burkholderiales</taxon>
        <taxon>Burkholderiaceae</taxon>
        <taxon>Limnobacter</taxon>
    </lineage>
</organism>
<evidence type="ECO:0000313" key="3">
    <source>
        <dbReference type="Proteomes" id="UP001156664"/>
    </source>
</evidence>
<keyword evidence="1" id="KW-1133">Transmembrane helix</keyword>
<dbReference type="Proteomes" id="UP001156664">
    <property type="component" value="Unassembled WGS sequence"/>
</dbReference>
<keyword evidence="1" id="KW-0812">Transmembrane</keyword>
<name>A0ABQ5YLE2_9BURK</name>
<dbReference type="EMBL" id="BSOJ01000001">
    <property type="protein sequence ID" value="GLR24914.1"/>
    <property type="molecule type" value="Genomic_DNA"/>
</dbReference>
<comment type="caution">
    <text evidence="2">The sequence shown here is derived from an EMBL/GenBank/DDBJ whole genome shotgun (WGS) entry which is preliminary data.</text>
</comment>
<feature type="transmembrane region" description="Helical" evidence="1">
    <location>
        <begin position="24"/>
        <end position="43"/>
    </location>
</feature>
<proteinExistence type="predicted"/>